<proteinExistence type="predicted"/>
<evidence type="ECO:0000313" key="1">
    <source>
        <dbReference type="EnsemblMetazoa" id="CJA26558b.1"/>
    </source>
</evidence>
<sequence>MISTFHRRILSVLRMYFKIVNLECHFPSLPLCFKASRSSRSPYMLTPCEVDLTAPNISSTLLKHDFNYDDMLGMQINEQNPTYLGFANGISLVANNTRTVSRMIQEIDYC</sequence>
<dbReference type="Proteomes" id="UP000005237">
    <property type="component" value="Unassembled WGS sequence"/>
</dbReference>
<dbReference type="AlphaFoldDB" id="A0A8R1IG00"/>
<dbReference type="EnsemblMetazoa" id="CJA26558b.1">
    <property type="protein sequence ID" value="CJA26558b.1"/>
    <property type="gene ID" value="WBGene00182130"/>
</dbReference>
<reference evidence="2" key="1">
    <citation type="submission" date="2010-08" db="EMBL/GenBank/DDBJ databases">
        <authorList>
            <consortium name="Caenorhabditis japonica Sequencing Consortium"/>
            <person name="Wilson R.K."/>
        </authorList>
    </citation>
    <scope>NUCLEOTIDE SEQUENCE [LARGE SCALE GENOMIC DNA]</scope>
    <source>
        <strain evidence="2">DF5081</strain>
    </source>
</reference>
<name>A0A8R1IG00_CAEJA</name>
<keyword evidence="2" id="KW-1185">Reference proteome</keyword>
<evidence type="ECO:0000313" key="2">
    <source>
        <dbReference type="Proteomes" id="UP000005237"/>
    </source>
</evidence>
<protein>
    <submittedName>
        <fullName evidence="1">Uncharacterized protein</fullName>
    </submittedName>
</protein>
<reference evidence="1" key="2">
    <citation type="submission" date="2022-06" db="UniProtKB">
        <authorList>
            <consortium name="EnsemblMetazoa"/>
        </authorList>
    </citation>
    <scope>IDENTIFICATION</scope>
    <source>
        <strain evidence="1">DF5081</strain>
    </source>
</reference>
<accession>A0A8R1IG00</accession>
<organism evidence="1 2">
    <name type="scientific">Caenorhabditis japonica</name>
    <dbReference type="NCBI Taxonomy" id="281687"/>
    <lineage>
        <taxon>Eukaryota</taxon>
        <taxon>Metazoa</taxon>
        <taxon>Ecdysozoa</taxon>
        <taxon>Nematoda</taxon>
        <taxon>Chromadorea</taxon>
        <taxon>Rhabditida</taxon>
        <taxon>Rhabditina</taxon>
        <taxon>Rhabditomorpha</taxon>
        <taxon>Rhabditoidea</taxon>
        <taxon>Rhabditidae</taxon>
        <taxon>Peloderinae</taxon>
        <taxon>Caenorhabditis</taxon>
    </lineage>
</organism>